<name>A0ABN1JI70_9BURK</name>
<dbReference type="Pfam" id="PF11162">
    <property type="entry name" value="DUF2946"/>
    <property type="match status" value="1"/>
</dbReference>
<dbReference type="RefSeq" id="WP_170200669.1">
    <property type="nucleotide sequence ID" value="NZ_BAAAEW010000001.1"/>
</dbReference>
<reference evidence="1 2" key="1">
    <citation type="journal article" date="2019" name="Int. J. Syst. Evol. Microbiol.">
        <title>The Global Catalogue of Microorganisms (GCM) 10K type strain sequencing project: providing services to taxonomists for standard genome sequencing and annotation.</title>
        <authorList>
            <consortium name="The Broad Institute Genomics Platform"/>
            <consortium name="The Broad Institute Genome Sequencing Center for Infectious Disease"/>
            <person name="Wu L."/>
            <person name="Ma J."/>
        </authorList>
    </citation>
    <scope>NUCLEOTIDE SEQUENCE [LARGE SCALE GENOMIC DNA]</scope>
    <source>
        <strain evidence="1 2">JCM 15503</strain>
    </source>
</reference>
<dbReference type="EMBL" id="BAAAEW010000001">
    <property type="protein sequence ID" value="GAA0739533.1"/>
    <property type="molecule type" value="Genomic_DNA"/>
</dbReference>
<keyword evidence="2" id="KW-1185">Reference proteome</keyword>
<proteinExistence type="predicted"/>
<dbReference type="InterPro" id="IPR021333">
    <property type="entry name" value="DUF2946"/>
</dbReference>
<protein>
    <recommendedName>
        <fullName evidence="3">DUF2946 domain-containing protein</fullName>
    </recommendedName>
</protein>
<evidence type="ECO:0008006" key="3">
    <source>
        <dbReference type="Google" id="ProtNLM"/>
    </source>
</evidence>
<organism evidence="1 2">
    <name type="scientific">Ideonella azotifigens</name>
    <dbReference type="NCBI Taxonomy" id="513160"/>
    <lineage>
        <taxon>Bacteria</taxon>
        <taxon>Pseudomonadati</taxon>
        <taxon>Pseudomonadota</taxon>
        <taxon>Betaproteobacteria</taxon>
        <taxon>Burkholderiales</taxon>
        <taxon>Sphaerotilaceae</taxon>
        <taxon>Ideonella</taxon>
    </lineage>
</organism>
<evidence type="ECO:0000313" key="1">
    <source>
        <dbReference type="EMBL" id="GAA0739533.1"/>
    </source>
</evidence>
<dbReference type="Proteomes" id="UP001500279">
    <property type="component" value="Unassembled WGS sequence"/>
</dbReference>
<sequence>MSWTHCHEWQKSQFPVFSAFVKTVRLCFLLLLAVLLPLRGAVAAAMLCSAGDAGSHNELRMAEGSSEANAGMAHHVVHEAGPSDARADAEHAHGEQRHHHAGSDKCNMCSACCSLTPLVSAVPVLAEPLGFTAVRFASYTAPLPSFFSGGQERPPRTT</sequence>
<accession>A0ABN1JI70</accession>
<comment type="caution">
    <text evidence="1">The sequence shown here is derived from an EMBL/GenBank/DDBJ whole genome shotgun (WGS) entry which is preliminary data.</text>
</comment>
<evidence type="ECO:0000313" key="2">
    <source>
        <dbReference type="Proteomes" id="UP001500279"/>
    </source>
</evidence>
<gene>
    <name evidence="1" type="ORF">GCM10009107_00330</name>
</gene>